<evidence type="ECO:0000256" key="1">
    <source>
        <dbReference type="SAM" id="MobiDB-lite"/>
    </source>
</evidence>
<evidence type="ECO:0000313" key="3">
    <source>
        <dbReference type="Proteomes" id="UP000053257"/>
    </source>
</evidence>
<feature type="compositionally biased region" description="Low complexity" evidence="1">
    <location>
        <begin position="248"/>
        <end position="258"/>
    </location>
</feature>
<protein>
    <submittedName>
        <fullName evidence="2">Uncharacterized protein</fullName>
    </submittedName>
</protein>
<dbReference type="Proteomes" id="UP000053257">
    <property type="component" value="Unassembled WGS sequence"/>
</dbReference>
<reference evidence="2 3" key="1">
    <citation type="journal article" date="2014" name="PLoS Genet.">
        <title>Analysis of the Phlebiopsis gigantea genome, transcriptome and secretome provides insight into its pioneer colonization strategies of wood.</title>
        <authorList>
            <person name="Hori C."/>
            <person name="Ishida T."/>
            <person name="Igarashi K."/>
            <person name="Samejima M."/>
            <person name="Suzuki H."/>
            <person name="Master E."/>
            <person name="Ferreira P."/>
            <person name="Ruiz-Duenas F.J."/>
            <person name="Held B."/>
            <person name="Canessa P."/>
            <person name="Larrondo L.F."/>
            <person name="Schmoll M."/>
            <person name="Druzhinina I.S."/>
            <person name="Kubicek C.P."/>
            <person name="Gaskell J.A."/>
            <person name="Kersten P."/>
            <person name="St John F."/>
            <person name="Glasner J."/>
            <person name="Sabat G."/>
            <person name="Splinter BonDurant S."/>
            <person name="Syed K."/>
            <person name="Yadav J."/>
            <person name="Mgbeahuruike A.C."/>
            <person name="Kovalchuk A."/>
            <person name="Asiegbu F.O."/>
            <person name="Lackner G."/>
            <person name="Hoffmeister D."/>
            <person name="Rencoret J."/>
            <person name="Gutierrez A."/>
            <person name="Sun H."/>
            <person name="Lindquist E."/>
            <person name="Barry K."/>
            <person name="Riley R."/>
            <person name="Grigoriev I.V."/>
            <person name="Henrissat B."/>
            <person name="Kues U."/>
            <person name="Berka R.M."/>
            <person name="Martinez A.T."/>
            <person name="Covert S.F."/>
            <person name="Blanchette R.A."/>
            <person name="Cullen D."/>
        </authorList>
    </citation>
    <scope>NUCLEOTIDE SEQUENCE [LARGE SCALE GENOMIC DNA]</scope>
    <source>
        <strain evidence="2 3">11061_1 CR5-6</strain>
    </source>
</reference>
<organism evidence="2 3">
    <name type="scientific">Phlebiopsis gigantea (strain 11061_1 CR5-6)</name>
    <name type="common">White-rot fungus</name>
    <name type="synonym">Peniophora gigantea</name>
    <dbReference type="NCBI Taxonomy" id="745531"/>
    <lineage>
        <taxon>Eukaryota</taxon>
        <taxon>Fungi</taxon>
        <taxon>Dikarya</taxon>
        <taxon>Basidiomycota</taxon>
        <taxon>Agaricomycotina</taxon>
        <taxon>Agaricomycetes</taxon>
        <taxon>Polyporales</taxon>
        <taxon>Phanerochaetaceae</taxon>
        <taxon>Phlebiopsis</taxon>
    </lineage>
</organism>
<feature type="compositionally biased region" description="Basic residues" evidence="1">
    <location>
        <begin position="220"/>
        <end position="233"/>
    </location>
</feature>
<name>A0A0C3NFJ3_PHLG1</name>
<dbReference type="OrthoDB" id="2753482at2759"/>
<dbReference type="EMBL" id="KN840614">
    <property type="protein sequence ID" value="KIP03479.1"/>
    <property type="molecule type" value="Genomic_DNA"/>
</dbReference>
<keyword evidence="3" id="KW-1185">Reference proteome</keyword>
<feature type="region of interest" description="Disordered" evidence="1">
    <location>
        <begin position="197"/>
        <end position="258"/>
    </location>
</feature>
<proteinExistence type="predicted"/>
<evidence type="ECO:0000313" key="2">
    <source>
        <dbReference type="EMBL" id="KIP03479.1"/>
    </source>
</evidence>
<sequence length="385" mass="41831">MSYSRYTTAQATFASPYSSCEASFDSPLAELDEVLTGWPALPIQDYVLPVRHEAVLGHITYTGTPLDYMSSAPSYVDQLFPWSPEFSFSASAMKSWDGIPSLGQCSSPPSMMCTPPLISGGLLDATYSPLSTMYSSSSDSGLESWNDTPSQGQFCNSPHSAIYIEPFIRGGPLDSTYGSPSTGYSNTDVNTCNDTYVLNNPPSSQVTHISDRARLAPTHNRPRTKTSKKKPSTQRRGCPPHTKHKHASPASPSSSAKLVSAARRLAQVTAPYVALPASVRTCPICGYTPPPNNAERELKRHHIAHFPTADEEARFVCNGVSVDNAARYGVQDADAAVVQGEVRVGRFCLMKFGRRDALLRHVRNPNIACVCDVLPAEVYRGTKLF</sequence>
<feature type="compositionally biased region" description="Polar residues" evidence="1">
    <location>
        <begin position="197"/>
        <end position="208"/>
    </location>
</feature>
<accession>A0A0C3NFJ3</accession>
<gene>
    <name evidence="2" type="ORF">PHLGIDRAFT_237927</name>
</gene>
<dbReference type="HOGENOM" id="CLU_717870_0_0_1"/>
<dbReference type="AlphaFoldDB" id="A0A0C3NFJ3"/>